<sequence length="39" mass="4495">MKKYFTFQSAPMTIVVALIVMSWLSFLSVVLFGEFSGRY</sequence>
<organism evidence="2 3">
    <name type="scientific">Thiohalospira halophila DSM 15071</name>
    <dbReference type="NCBI Taxonomy" id="1123397"/>
    <lineage>
        <taxon>Bacteria</taxon>
        <taxon>Pseudomonadati</taxon>
        <taxon>Pseudomonadota</taxon>
        <taxon>Gammaproteobacteria</taxon>
        <taxon>Thiohalospirales</taxon>
        <taxon>Thiohalospiraceae</taxon>
        <taxon>Thiohalospira</taxon>
    </lineage>
</organism>
<reference evidence="2 3" key="1">
    <citation type="submission" date="2016-10" db="EMBL/GenBank/DDBJ databases">
        <authorList>
            <person name="de Groot N.N."/>
        </authorList>
    </citation>
    <scope>NUCLEOTIDE SEQUENCE [LARGE SCALE GENOMIC DNA]</scope>
    <source>
        <strain evidence="2 3">HL3</strain>
    </source>
</reference>
<dbReference type="EMBL" id="FOMJ01000005">
    <property type="protein sequence ID" value="SFD47868.1"/>
    <property type="molecule type" value="Genomic_DNA"/>
</dbReference>
<dbReference type="AlphaFoldDB" id="A0A1I1SSY3"/>
<dbReference type="Proteomes" id="UP000198611">
    <property type="component" value="Unassembled WGS sequence"/>
</dbReference>
<evidence type="ECO:0000313" key="2">
    <source>
        <dbReference type="EMBL" id="SFD47868.1"/>
    </source>
</evidence>
<protein>
    <submittedName>
        <fullName evidence="2">Uncharacterized protein</fullName>
    </submittedName>
</protein>
<evidence type="ECO:0000313" key="3">
    <source>
        <dbReference type="Proteomes" id="UP000198611"/>
    </source>
</evidence>
<evidence type="ECO:0000256" key="1">
    <source>
        <dbReference type="SAM" id="Phobius"/>
    </source>
</evidence>
<feature type="transmembrane region" description="Helical" evidence="1">
    <location>
        <begin position="12"/>
        <end position="33"/>
    </location>
</feature>
<keyword evidence="1" id="KW-0472">Membrane</keyword>
<keyword evidence="1" id="KW-1133">Transmembrane helix</keyword>
<name>A0A1I1SSY3_9GAMM</name>
<proteinExistence type="predicted"/>
<keyword evidence="3" id="KW-1185">Reference proteome</keyword>
<gene>
    <name evidence="2" type="ORF">SAMN05660831_01743</name>
</gene>
<accession>A0A1I1SSY3</accession>
<keyword evidence="1" id="KW-0812">Transmembrane</keyword>